<sequence length="69" mass="7601">MLLVEPINAICFLDVLVVAIIGTFAVNLVSKIIEVGAYIVILETFFFIAPAIYLVLLASSYCKYLFNAL</sequence>
<evidence type="ECO:0000313" key="3">
    <source>
        <dbReference type="Proteomes" id="UP000076587"/>
    </source>
</evidence>
<protein>
    <submittedName>
        <fullName evidence="2">Uncharacterized protein</fullName>
    </submittedName>
</protein>
<feature type="transmembrane region" description="Helical" evidence="1">
    <location>
        <begin position="35"/>
        <end position="56"/>
    </location>
</feature>
<keyword evidence="1" id="KW-0472">Membrane</keyword>
<dbReference type="PATRIC" id="fig|1365253.3.peg.4873"/>
<reference evidence="2 3" key="1">
    <citation type="submission" date="2013-07" db="EMBL/GenBank/DDBJ databases">
        <title>Comparative Genomic and Metabolomic Analysis of Twelve Strains of Pseudoalteromonas luteoviolacea.</title>
        <authorList>
            <person name="Vynne N.G."/>
            <person name="Mansson M."/>
            <person name="Gram L."/>
        </authorList>
    </citation>
    <scope>NUCLEOTIDE SEQUENCE [LARGE SCALE GENOMIC DNA]</scope>
    <source>
        <strain evidence="2 3">NCIMB 1942</strain>
    </source>
</reference>
<dbReference type="AlphaFoldDB" id="A0A166Y9Q4"/>
<organism evidence="2 3">
    <name type="scientific">Pseudoalteromonas luteoviolacea NCIMB 1942</name>
    <dbReference type="NCBI Taxonomy" id="1365253"/>
    <lineage>
        <taxon>Bacteria</taxon>
        <taxon>Pseudomonadati</taxon>
        <taxon>Pseudomonadota</taxon>
        <taxon>Gammaproteobacteria</taxon>
        <taxon>Alteromonadales</taxon>
        <taxon>Pseudoalteromonadaceae</taxon>
        <taxon>Pseudoalteromonas</taxon>
    </lineage>
</organism>
<evidence type="ECO:0000256" key="1">
    <source>
        <dbReference type="SAM" id="Phobius"/>
    </source>
</evidence>
<evidence type="ECO:0000313" key="2">
    <source>
        <dbReference type="EMBL" id="KZN41597.1"/>
    </source>
</evidence>
<proteinExistence type="predicted"/>
<dbReference type="EMBL" id="AUXT01000214">
    <property type="protein sequence ID" value="KZN41597.1"/>
    <property type="molecule type" value="Genomic_DNA"/>
</dbReference>
<dbReference type="Proteomes" id="UP000076587">
    <property type="component" value="Unassembled WGS sequence"/>
</dbReference>
<name>A0A166Y9Q4_9GAMM</name>
<feature type="transmembrane region" description="Helical" evidence="1">
    <location>
        <begin position="7"/>
        <end position="29"/>
    </location>
</feature>
<keyword evidence="1" id="KW-1133">Transmembrane helix</keyword>
<comment type="caution">
    <text evidence="2">The sequence shown here is derived from an EMBL/GenBank/DDBJ whole genome shotgun (WGS) entry which is preliminary data.</text>
</comment>
<accession>A0A166Y9Q4</accession>
<keyword evidence="1" id="KW-0812">Transmembrane</keyword>
<gene>
    <name evidence="2" type="ORF">N482_20175</name>
</gene>